<dbReference type="EMBL" id="FWXY01000008">
    <property type="protein sequence ID" value="SMC73109.1"/>
    <property type="molecule type" value="Genomic_DNA"/>
</dbReference>
<reference evidence="1 2" key="1">
    <citation type="submission" date="2017-04" db="EMBL/GenBank/DDBJ databases">
        <authorList>
            <person name="Afonso C.L."/>
            <person name="Miller P.J."/>
            <person name="Scott M.A."/>
            <person name="Spackman E."/>
            <person name="Goraichik I."/>
            <person name="Dimitrov K.M."/>
            <person name="Suarez D.L."/>
            <person name="Swayne D.E."/>
        </authorList>
    </citation>
    <scope>NUCLEOTIDE SEQUENCE [LARGE SCALE GENOMIC DNA]</scope>
    <source>
        <strain evidence="1 2">DSM 3385</strain>
    </source>
</reference>
<keyword evidence="2" id="KW-1185">Reference proteome</keyword>
<accession>A0A1W2BJH6</accession>
<sequence>MYSASVGYTECRVKVIARRSALNNELEQTTHKFFSQLGIISALRIKFSG</sequence>
<evidence type="ECO:0000313" key="1">
    <source>
        <dbReference type="EMBL" id="SMC73109.1"/>
    </source>
</evidence>
<dbReference type="Proteomes" id="UP000192418">
    <property type="component" value="Unassembled WGS sequence"/>
</dbReference>
<dbReference type="AlphaFoldDB" id="A0A1W2BJH6"/>
<evidence type="ECO:0000313" key="2">
    <source>
        <dbReference type="Proteomes" id="UP000192418"/>
    </source>
</evidence>
<name>A0A1W2BJH6_9BACT</name>
<organism evidence="1 2">
    <name type="scientific">Desulfocicer vacuolatum DSM 3385</name>
    <dbReference type="NCBI Taxonomy" id="1121400"/>
    <lineage>
        <taxon>Bacteria</taxon>
        <taxon>Pseudomonadati</taxon>
        <taxon>Thermodesulfobacteriota</taxon>
        <taxon>Desulfobacteria</taxon>
        <taxon>Desulfobacterales</taxon>
        <taxon>Desulfobacteraceae</taxon>
        <taxon>Desulfocicer</taxon>
    </lineage>
</organism>
<protein>
    <submittedName>
        <fullName evidence="1">Uncharacterized protein</fullName>
    </submittedName>
</protein>
<gene>
    <name evidence="1" type="ORF">SAMN02746065_108146</name>
</gene>
<proteinExistence type="predicted"/>